<dbReference type="PANTHER" id="PTHR24300:SF375">
    <property type="entry name" value="CYTOCHROME P450 FAMILY"/>
    <property type="match status" value="1"/>
</dbReference>
<evidence type="ECO:0000256" key="1">
    <source>
        <dbReference type="ARBA" id="ARBA00010617"/>
    </source>
</evidence>
<name>A0A1W0WQF9_HYPEX</name>
<dbReference type="GO" id="GO:0006805">
    <property type="term" value="P:xenobiotic metabolic process"/>
    <property type="evidence" value="ECO:0007669"/>
    <property type="project" value="TreeGrafter"/>
</dbReference>
<dbReference type="Gene3D" id="1.10.630.10">
    <property type="entry name" value="Cytochrome P450"/>
    <property type="match status" value="1"/>
</dbReference>
<keyword evidence="4" id="KW-0560">Oxidoreductase</keyword>
<dbReference type="PANTHER" id="PTHR24300">
    <property type="entry name" value="CYTOCHROME P450 508A4-RELATED"/>
    <property type="match status" value="1"/>
</dbReference>
<evidence type="ECO:0000313" key="5">
    <source>
        <dbReference type="EMBL" id="OQV17438.1"/>
    </source>
</evidence>
<keyword evidence="2" id="KW-0479">Metal-binding</keyword>
<protein>
    <submittedName>
        <fullName evidence="5">Cytochrome P450 2B11</fullName>
    </submittedName>
</protein>
<evidence type="ECO:0000313" key="6">
    <source>
        <dbReference type="Proteomes" id="UP000192578"/>
    </source>
</evidence>
<keyword evidence="4" id="KW-0503">Monooxygenase</keyword>
<dbReference type="GO" id="GO:0020037">
    <property type="term" value="F:heme binding"/>
    <property type="evidence" value="ECO:0007669"/>
    <property type="project" value="InterPro"/>
</dbReference>
<comment type="caution">
    <text evidence="5">The sequence shown here is derived from an EMBL/GenBank/DDBJ whole genome shotgun (WGS) entry which is preliminary data.</text>
</comment>
<keyword evidence="6" id="KW-1185">Reference proteome</keyword>
<proteinExistence type="inferred from homology"/>
<dbReference type="Pfam" id="PF00067">
    <property type="entry name" value="p450"/>
    <property type="match status" value="1"/>
</dbReference>
<dbReference type="AlphaFoldDB" id="A0A1W0WQF9"/>
<dbReference type="GO" id="GO:0005737">
    <property type="term" value="C:cytoplasm"/>
    <property type="evidence" value="ECO:0007669"/>
    <property type="project" value="TreeGrafter"/>
</dbReference>
<comment type="similarity">
    <text evidence="1">Belongs to the cytochrome P450 family.</text>
</comment>
<dbReference type="GO" id="GO:0006082">
    <property type="term" value="P:organic acid metabolic process"/>
    <property type="evidence" value="ECO:0007669"/>
    <property type="project" value="TreeGrafter"/>
</dbReference>
<dbReference type="InterPro" id="IPR036396">
    <property type="entry name" value="Cyt_P450_sf"/>
</dbReference>
<dbReference type="GO" id="GO:0005506">
    <property type="term" value="F:iron ion binding"/>
    <property type="evidence" value="ECO:0007669"/>
    <property type="project" value="InterPro"/>
</dbReference>
<dbReference type="InterPro" id="IPR050182">
    <property type="entry name" value="Cytochrome_P450_fam2"/>
</dbReference>
<accession>A0A1W0WQF9</accession>
<gene>
    <name evidence="5" type="ORF">BV898_08541</name>
</gene>
<evidence type="ECO:0000256" key="2">
    <source>
        <dbReference type="ARBA" id="ARBA00022723"/>
    </source>
</evidence>
<sequence>MGRKPELKVMEWKEKYGDIFSMFTGRRLTVVLSDVHTLRKVFNEDASSGRAHQSTQPKFRTCRPDGVGLLSAQGELWKVHRRFALSTLRDLGMGKNWMEDSIIAEVEGICQALRDTNGNPSIRVQLINSVSNVITALIFGQRF</sequence>
<evidence type="ECO:0000256" key="3">
    <source>
        <dbReference type="ARBA" id="ARBA00023004"/>
    </source>
</evidence>
<evidence type="ECO:0000256" key="4">
    <source>
        <dbReference type="ARBA" id="ARBA00023033"/>
    </source>
</evidence>
<dbReference type="InterPro" id="IPR001128">
    <property type="entry name" value="Cyt_P450"/>
</dbReference>
<dbReference type="EMBL" id="MTYJ01000061">
    <property type="protein sequence ID" value="OQV17438.1"/>
    <property type="molecule type" value="Genomic_DNA"/>
</dbReference>
<reference evidence="6" key="1">
    <citation type="submission" date="2017-01" db="EMBL/GenBank/DDBJ databases">
        <title>Comparative genomics of anhydrobiosis in the tardigrade Hypsibius dujardini.</title>
        <authorList>
            <person name="Yoshida Y."/>
            <person name="Koutsovoulos G."/>
            <person name="Laetsch D."/>
            <person name="Stevens L."/>
            <person name="Kumar S."/>
            <person name="Horikawa D."/>
            <person name="Ishino K."/>
            <person name="Komine S."/>
            <person name="Tomita M."/>
            <person name="Blaxter M."/>
            <person name="Arakawa K."/>
        </authorList>
    </citation>
    <scope>NUCLEOTIDE SEQUENCE [LARGE SCALE GENOMIC DNA]</scope>
    <source>
        <strain evidence="6">Z151</strain>
    </source>
</reference>
<dbReference type="SUPFAM" id="SSF48264">
    <property type="entry name" value="Cytochrome P450"/>
    <property type="match status" value="1"/>
</dbReference>
<dbReference type="InterPro" id="IPR002401">
    <property type="entry name" value="Cyt_P450_E_grp-I"/>
</dbReference>
<dbReference type="PRINTS" id="PR00463">
    <property type="entry name" value="EP450I"/>
</dbReference>
<keyword evidence="3" id="KW-0408">Iron</keyword>
<organism evidence="5 6">
    <name type="scientific">Hypsibius exemplaris</name>
    <name type="common">Freshwater tardigrade</name>
    <dbReference type="NCBI Taxonomy" id="2072580"/>
    <lineage>
        <taxon>Eukaryota</taxon>
        <taxon>Metazoa</taxon>
        <taxon>Ecdysozoa</taxon>
        <taxon>Tardigrada</taxon>
        <taxon>Eutardigrada</taxon>
        <taxon>Parachela</taxon>
        <taxon>Hypsibioidea</taxon>
        <taxon>Hypsibiidae</taxon>
        <taxon>Hypsibius</taxon>
    </lineage>
</organism>
<dbReference type="OrthoDB" id="1055148at2759"/>
<dbReference type="GO" id="GO:0016712">
    <property type="term" value="F:oxidoreductase activity, acting on paired donors, with incorporation or reduction of molecular oxygen, reduced flavin or flavoprotein as one donor, and incorporation of one atom of oxygen"/>
    <property type="evidence" value="ECO:0007669"/>
    <property type="project" value="TreeGrafter"/>
</dbReference>
<dbReference type="Proteomes" id="UP000192578">
    <property type="component" value="Unassembled WGS sequence"/>
</dbReference>